<dbReference type="EMBL" id="DMND01000022">
    <property type="protein sequence ID" value="HAN26345.1"/>
    <property type="molecule type" value="Genomic_DNA"/>
</dbReference>
<gene>
    <name evidence="4" type="ORF">DCP75_01150</name>
</gene>
<dbReference type="InterPro" id="IPR004045">
    <property type="entry name" value="Glutathione_S-Trfase_N"/>
</dbReference>
<evidence type="ECO:0000256" key="1">
    <source>
        <dbReference type="RuleBase" id="RU003494"/>
    </source>
</evidence>
<dbReference type="PANTHER" id="PTHR44051:SF2">
    <property type="entry name" value="HYPOTHETICAL GLUTATHIONE S-TRANSFERASE LIKE PROTEIN"/>
    <property type="match status" value="1"/>
</dbReference>
<dbReference type="InterPro" id="IPR010987">
    <property type="entry name" value="Glutathione-S-Trfase_C-like"/>
</dbReference>
<dbReference type="InterPro" id="IPR040079">
    <property type="entry name" value="Glutathione_S-Trfase"/>
</dbReference>
<dbReference type="Gene3D" id="3.40.30.10">
    <property type="entry name" value="Glutaredoxin"/>
    <property type="match status" value="1"/>
</dbReference>
<dbReference type="SUPFAM" id="SSF52833">
    <property type="entry name" value="Thioredoxin-like"/>
    <property type="match status" value="1"/>
</dbReference>
<dbReference type="SFLD" id="SFLDS00019">
    <property type="entry name" value="Glutathione_Transferase_(cytos"/>
    <property type="match status" value="1"/>
</dbReference>
<reference evidence="4 5" key="1">
    <citation type="journal article" date="2018" name="Nat. Biotechnol.">
        <title>A standardized bacterial taxonomy based on genome phylogeny substantially revises the tree of life.</title>
        <authorList>
            <person name="Parks D.H."/>
            <person name="Chuvochina M."/>
            <person name="Waite D.W."/>
            <person name="Rinke C."/>
            <person name="Skarshewski A."/>
            <person name="Chaumeil P.A."/>
            <person name="Hugenholtz P."/>
        </authorList>
    </citation>
    <scope>NUCLEOTIDE SEQUENCE [LARGE SCALE GENOMIC DNA]</scope>
    <source>
        <strain evidence="4">UBA9158</strain>
    </source>
</reference>
<dbReference type="InterPro" id="IPR036282">
    <property type="entry name" value="Glutathione-S-Trfase_C_sf"/>
</dbReference>
<dbReference type="PANTHER" id="PTHR44051">
    <property type="entry name" value="GLUTATHIONE S-TRANSFERASE-RELATED"/>
    <property type="match status" value="1"/>
</dbReference>
<dbReference type="SFLD" id="SFLDG00358">
    <property type="entry name" value="Main_(cytGST)"/>
    <property type="match status" value="1"/>
</dbReference>
<dbReference type="Gene3D" id="1.20.1050.10">
    <property type="match status" value="1"/>
</dbReference>
<name>A0A3C1KI94_9GAMM</name>
<dbReference type="PROSITE" id="PS50404">
    <property type="entry name" value="GST_NTER"/>
    <property type="match status" value="1"/>
</dbReference>
<proteinExistence type="inferred from homology"/>
<evidence type="ECO:0000313" key="4">
    <source>
        <dbReference type="EMBL" id="HAN26345.1"/>
    </source>
</evidence>
<dbReference type="AlphaFoldDB" id="A0A3C1KI94"/>
<dbReference type="SUPFAM" id="SSF47616">
    <property type="entry name" value="GST C-terminal domain-like"/>
    <property type="match status" value="1"/>
</dbReference>
<dbReference type="STRING" id="1121937.GCA_000423125_00279"/>
<protein>
    <submittedName>
        <fullName evidence="4">Glutathione S-transferase</fullName>
    </submittedName>
</protein>
<comment type="similarity">
    <text evidence="1">Belongs to the GST superfamily.</text>
</comment>
<dbReference type="InterPro" id="IPR004046">
    <property type="entry name" value="GST_C"/>
</dbReference>
<organism evidence="4 5">
    <name type="scientific">Haliea salexigens</name>
    <dbReference type="NCBI Taxonomy" id="287487"/>
    <lineage>
        <taxon>Bacteria</taxon>
        <taxon>Pseudomonadati</taxon>
        <taxon>Pseudomonadota</taxon>
        <taxon>Gammaproteobacteria</taxon>
        <taxon>Cellvibrionales</taxon>
        <taxon>Halieaceae</taxon>
        <taxon>Haliea</taxon>
    </lineage>
</organism>
<keyword evidence="4" id="KW-0808">Transferase</keyword>
<evidence type="ECO:0000259" key="3">
    <source>
        <dbReference type="PROSITE" id="PS50405"/>
    </source>
</evidence>
<dbReference type="PROSITE" id="PS50405">
    <property type="entry name" value="GST_CTER"/>
    <property type="match status" value="1"/>
</dbReference>
<dbReference type="GO" id="GO:0016740">
    <property type="term" value="F:transferase activity"/>
    <property type="evidence" value="ECO:0007669"/>
    <property type="project" value="UniProtKB-KW"/>
</dbReference>
<evidence type="ECO:0000259" key="2">
    <source>
        <dbReference type="PROSITE" id="PS50404"/>
    </source>
</evidence>
<feature type="domain" description="GST C-terminal" evidence="3">
    <location>
        <begin position="84"/>
        <end position="217"/>
    </location>
</feature>
<dbReference type="Pfam" id="PF00043">
    <property type="entry name" value="GST_C"/>
    <property type="match status" value="1"/>
</dbReference>
<comment type="caution">
    <text evidence="4">The sequence shown here is derived from an EMBL/GenBank/DDBJ whole genome shotgun (WGS) entry which is preliminary data.</text>
</comment>
<dbReference type="Proteomes" id="UP000259273">
    <property type="component" value="Unassembled WGS sequence"/>
</dbReference>
<dbReference type="InterPro" id="IPR036249">
    <property type="entry name" value="Thioredoxin-like_sf"/>
</dbReference>
<sequence length="217" mass="24760">MITLFGNLESGNVHKVQLILKFCEKEFTRVDVSQVRSETSQPGFLSINPIGKIPAIITESGDVLSESNAILYYFGSDTSLWPAGRRNQAEVLRWMFFEQYSHEPTLSVIRYLKNFTEHPDQHSEQIRLLTPKAERALDTLENRLGKTAWVAASTCTIADYALYPYTKLANEAGFDLRGYPAIESWLEHLESQPRFIPLNEEGAVYVATFEEYFDKPV</sequence>
<feature type="domain" description="GST N-terminal" evidence="2">
    <location>
        <begin position="1"/>
        <end position="82"/>
    </location>
</feature>
<evidence type="ECO:0000313" key="5">
    <source>
        <dbReference type="Proteomes" id="UP000259273"/>
    </source>
</evidence>
<accession>A0A3C1KI94</accession>
<dbReference type="Pfam" id="PF02798">
    <property type="entry name" value="GST_N"/>
    <property type="match status" value="1"/>
</dbReference>